<feature type="region of interest" description="Disordered" evidence="6">
    <location>
        <begin position="261"/>
        <end position="291"/>
    </location>
</feature>
<dbReference type="RefSeq" id="WP_139929269.1">
    <property type="nucleotide sequence ID" value="NZ_CP040915.1"/>
</dbReference>
<feature type="transmembrane region" description="Helical" evidence="7">
    <location>
        <begin position="102"/>
        <end position="125"/>
    </location>
</feature>
<dbReference type="AlphaFoldDB" id="A0A5B8C379"/>
<dbReference type="Gene3D" id="1.20.1080.10">
    <property type="entry name" value="Glycerol uptake facilitator protein"/>
    <property type="match status" value="1"/>
</dbReference>
<evidence type="ECO:0000313" key="8">
    <source>
        <dbReference type="EMBL" id="QDC25179.1"/>
    </source>
</evidence>
<feature type="transmembrane region" description="Helical" evidence="7">
    <location>
        <begin position="61"/>
        <end position="90"/>
    </location>
</feature>
<evidence type="ECO:0000313" key="9">
    <source>
        <dbReference type="Proteomes" id="UP000314616"/>
    </source>
</evidence>
<gene>
    <name evidence="8" type="ORF">FE374_11695</name>
</gene>
<feature type="compositionally biased region" description="Low complexity" evidence="6">
    <location>
        <begin position="264"/>
        <end position="275"/>
    </location>
</feature>
<feature type="transmembrane region" description="Helical" evidence="7">
    <location>
        <begin position="235"/>
        <end position="257"/>
    </location>
</feature>
<comment type="subcellular location">
    <subcellularLocation>
        <location evidence="1">Membrane</location>
        <topology evidence="1">Multi-pass membrane protein</topology>
    </subcellularLocation>
</comment>
<sequence length="291" mass="30258">MSNVQPPEIVDSMVAMGAKKAHLGRGQLVLRGTVGGMFLGVATTLALTASVQTGVPVVGALLFPVGFVIVLLLGFEMVTGSFAVVPLAVLERRATVVEMLRAFWWVIVGHLIGGLLYGVLFAAVATQMWTTPEAPVAQALVDLAVHKTLDYRVLGGAGIVLVLVKGVLCNWLVGTGVVMGLTSTSTGGKIAAMWLPVMTFFALGFEHGVVNLFVIPGAMLIGAPIGFGDWWLWNQIPALVGNFVGALTLVAMAMWVAHRPKPARPSGTGSAPGSSAREESPAPARVGAGAR</sequence>
<accession>A0A5B8C379</accession>
<evidence type="ECO:0000256" key="5">
    <source>
        <dbReference type="ARBA" id="ARBA00049660"/>
    </source>
</evidence>
<dbReference type="Pfam" id="PF01226">
    <property type="entry name" value="Form_Nir_trans"/>
    <property type="match status" value="1"/>
</dbReference>
<dbReference type="PANTHER" id="PTHR30520">
    <property type="entry name" value="FORMATE TRANSPORTER-RELATED"/>
    <property type="match status" value="1"/>
</dbReference>
<evidence type="ECO:0000256" key="2">
    <source>
        <dbReference type="ARBA" id="ARBA00022692"/>
    </source>
</evidence>
<dbReference type="OrthoDB" id="9786493at2"/>
<name>A0A5B8C379_9MICO</name>
<evidence type="ECO:0000256" key="1">
    <source>
        <dbReference type="ARBA" id="ARBA00004141"/>
    </source>
</evidence>
<protein>
    <submittedName>
        <fullName evidence="8">Formate/nitrite transporter family protein</fullName>
    </submittedName>
</protein>
<dbReference type="PANTHER" id="PTHR30520:SF6">
    <property type="entry name" value="FORMATE_NITRATE FAMILY TRANSPORTER (EUROFUNG)"/>
    <property type="match status" value="1"/>
</dbReference>
<dbReference type="Proteomes" id="UP000314616">
    <property type="component" value="Chromosome"/>
</dbReference>
<feature type="transmembrane region" description="Helical" evidence="7">
    <location>
        <begin position="28"/>
        <end position="49"/>
    </location>
</feature>
<evidence type="ECO:0000256" key="6">
    <source>
        <dbReference type="SAM" id="MobiDB-lite"/>
    </source>
</evidence>
<evidence type="ECO:0000256" key="7">
    <source>
        <dbReference type="SAM" id="Phobius"/>
    </source>
</evidence>
<keyword evidence="2 7" id="KW-0812">Transmembrane</keyword>
<keyword evidence="4 7" id="KW-0472">Membrane</keyword>
<dbReference type="InterPro" id="IPR000292">
    <property type="entry name" value="For/NO2_transpt"/>
</dbReference>
<dbReference type="EMBL" id="CP040915">
    <property type="protein sequence ID" value="QDC25179.1"/>
    <property type="molecule type" value="Genomic_DNA"/>
</dbReference>
<dbReference type="GO" id="GO:0005886">
    <property type="term" value="C:plasma membrane"/>
    <property type="evidence" value="ECO:0007669"/>
    <property type="project" value="TreeGrafter"/>
</dbReference>
<dbReference type="InterPro" id="IPR023271">
    <property type="entry name" value="Aquaporin-like"/>
</dbReference>
<feature type="transmembrane region" description="Helical" evidence="7">
    <location>
        <begin position="193"/>
        <end position="215"/>
    </location>
</feature>
<feature type="transmembrane region" description="Helical" evidence="7">
    <location>
        <begin position="153"/>
        <end position="181"/>
    </location>
</feature>
<evidence type="ECO:0000256" key="4">
    <source>
        <dbReference type="ARBA" id="ARBA00023136"/>
    </source>
</evidence>
<dbReference type="GO" id="GO:0015499">
    <property type="term" value="F:formate transmembrane transporter activity"/>
    <property type="evidence" value="ECO:0007669"/>
    <property type="project" value="TreeGrafter"/>
</dbReference>
<evidence type="ECO:0000256" key="3">
    <source>
        <dbReference type="ARBA" id="ARBA00022989"/>
    </source>
</evidence>
<comment type="similarity">
    <text evidence="5">Belongs to the FNT transporter (TC 1.A.16) family.</text>
</comment>
<organism evidence="8 9">
    <name type="scientific">Georgenia yuyongxinii</name>
    <dbReference type="NCBI Taxonomy" id="2589797"/>
    <lineage>
        <taxon>Bacteria</taxon>
        <taxon>Bacillati</taxon>
        <taxon>Actinomycetota</taxon>
        <taxon>Actinomycetes</taxon>
        <taxon>Micrococcales</taxon>
        <taxon>Bogoriellaceae</taxon>
        <taxon>Georgenia</taxon>
    </lineage>
</organism>
<reference evidence="8 9" key="1">
    <citation type="submission" date="2019-05" db="EMBL/GenBank/DDBJ databases">
        <title>Georgenia *** sp. nov., and Georgenia *** sp. nov., isolated from the intestinal contents of plateau pika (Ochotona curzoniae) in the Qinghai-Tibet plateau of China.</title>
        <authorList>
            <person name="Tian Z."/>
        </authorList>
    </citation>
    <scope>NUCLEOTIDE SEQUENCE [LARGE SCALE GENOMIC DNA]</scope>
    <source>
        <strain evidence="8 9">Z443</strain>
    </source>
</reference>
<keyword evidence="3 7" id="KW-1133">Transmembrane helix</keyword>
<dbReference type="KEGG" id="gyu:FE374_11695"/>
<proteinExistence type="inferred from homology"/>